<dbReference type="InterPro" id="IPR003347">
    <property type="entry name" value="JmjC_dom"/>
</dbReference>
<comment type="cofactor">
    <cofactor evidence="1">
        <name>Fe(2+)</name>
        <dbReference type="ChEBI" id="CHEBI:29033"/>
    </cofactor>
</comment>
<dbReference type="InterPro" id="IPR039994">
    <property type="entry name" value="NO66-like"/>
</dbReference>
<keyword evidence="3" id="KW-0479">Metal-binding</keyword>
<evidence type="ECO:0000259" key="13">
    <source>
        <dbReference type="PROSITE" id="PS51184"/>
    </source>
</evidence>
<keyword evidence="2" id="KW-0690">Ribosome biogenesis</keyword>
<name>A0A062U601_9PROT</name>
<evidence type="ECO:0000256" key="9">
    <source>
        <dbReference type="ARBA" id="ARBA00034372"/>
    </source>
</evidence>
<comment type="catalytic activity">
    <reaction evidence="11">
        <text>L-histidyl-[ribosomal protein uL15] + 2-oxoglutarate + O2 = (3S)-3-hydroxy-L-histidyl-[ribosomal protein uL15] + succinate + CO2</text>
        <dbReference type="Rhea" id="RHEA:54024"/>
        <dbReference type="Rhea" id="RHEA-COMP:13760"/>
        <dbReference type="Rhea" id="RHEA-COMP:13761"/>
        <dbReference type="ChEBI" id="CHEBI:15379"/>
        <dbReference type="ChEBI" id="CHEBI:16526"/>
        <dbReference type="ChEBI" id="CHEBI:16810"/>
        <dbReference type="ChEBI" id="CHEBI:29979"/>
        <dbReference type="ChEBI" id="CHEBI:30031"/>
        <dbReference type="ChEBI" id="CHEBI:138021"/>
    </reaction>
</comment>
<comment type="catalytic activity">
    <reaction evidence="12">
        <text>L-histidyl-[protein] + 2-oxoglutarate + O2 = (3S)-3-hydroxy-L-histidyl-[protein] + succinate + CO2</text>
        <dbReference type="Rhea" id="RHEA:54256"/>
        <dbReference type="Rhea" id="RHEA-COMP:9745"/>
        <dbReference type="Rhea" id="RHEA-COMP:13840"/>
        <dbReference type="ChEBI" id="CHEBI:15379"/>
        <dbReference type="ChEBI" id="CHEBI:16526"/>
        <dbReference type="ChEBI" id="CHEBI:16810"/>
        <dbReference type="ChEBI" id="CHEBI:29979"/>
        <dbReference type="ChEBI" id="CHEBI:30031"/>
        <dbReference type="ChEBI" id="CHEBI:138021"/>
        <dbReference type="EC" id="1.14.11.79"/>
    </reaction>
</comment>
<evidence type="ECO:0000256" key="3">
    <source>
        <dbReference type="ARBA" id="ARBA00022723"/>
    </source>
</evidence>
<dbReference type="RefSeq" id="WP_034798569.1">
    <property type="nucleotide sequence ID" value="NZ_AWFF01000074.1"/>
</dbReference>
<sequence>MNLNDFNCLLGPTPLDDGGAAPAGEAPARQGDALASLIAPITPGAFVDQYFARTSLHVEGHPDKFAQIFSWEKLRLALARGRSLTDPRFNLMASYAGGERDGSSKSLFPCSIDETGNLLNKGATICITNIHMADPGLAQWAQAVRSQLNFSGTVGANCYISPEGGGLPMHYDRRVATSIQIAGSKRWLYSTKAAKPWPDNNAVFRDGRAEPADIDVGTLPPELEIHEVNLQAGDLLCLPAGAWHAAKGIGVSLAINLYFAPRNFYTLLAPVLHDFAAADGNWRGGPPAGLDPITGDIPDPSKTYIRERLTELRDQIDSILQSSDDIKLPWLHSLVSEPYTGWTPEAERALPGASANTRFIVALPPLRFVEANGKIVIPNDRGLLHMPADFAPVLKKIAAHRADFSVPEVLAWNQETGASPPQTIISHLQALFRGGLINMA</sequence>
<evidence type="ECO:0000256" key="6">
    <source>
        <dbReference type="ARBA" id="ARBA00034334"/>
    </source>
</evidence>
<comment type="similarity">
    <text evidence="5">Belongs to the ROX family. MINA53 subfamily.</text>
</comment>
<dbReference type="Pfam" id="PF08007">
    <property type="entry name" value="JmjC_2"/>
    <property type="match status" value="1"/>
</dbReference>
<dbReference type="eggNOG" id="COG2850">
    <property type="taxonomic scope" value="Bacteria"/>
</dbReference>
<reference evidence="14 15" key="1">
    <citation type="journal article" date="2014" name="Antonie Van Leeuwenhoek">
        <title>Hyphomonas beringensis sp. nov. and Hyphomonas chukchiensis sp. nov., isolated from surface seawater of the Bering Sea and Chukchi Sea.</title>
        <authorList>
            <person name="Li C."/>
            <person name="Lai Q."/>
            <person name="Li G."/>
            <person name="Dong C."/>
            <person name="Wang J."/>
            <person name="Liao Y."/>
            <person name="Shao Z."/>
        </authorList>
    </citation>
    <scope>NUCLEOTIDE SEQUENCE [LARGE SCALE GENOMIC DNA]</scope>
    <source>
        <strain evidence="14 15">25B14_1</strain>
    </source>
</reference>
<evidence type="ECO:0000256" key="1">
    <source>
        <dbReference type="ARBA" id="ARBA00001954"/>
    </source>
</evidence>
<dbReference type="OrthoDB" id="9764016at2"/>
<gene>
    <name evidence="14" type="ORF">HY29_18285</name>
</gene>
<organism evidence="14 15">
    <name type="scientific">Hyphomonas beringensis</name>
    <dbReference type="NCBI Taxonomy" id="1280946"/>
    <lineage>
        <taxon>Bacteria</taxon>
        <taxon>Pseudomonadati</taxon>
        <taxon>Pseudomonadota</taxon>
        <taxon>Alphaproteobacteria</taxon>
        <taxon>Hyphomonadales</taxon>
        <taxon>Hyphomonadaceae</taxon>
        <taxon>Hyphomonas</taxon>
    </lineage>
</organism>
<evidence type="ECO:0000256" key="11">
    <source>
        <dbReference type="ARBA" id="ARBA00047687"/>
    </source>
</evidence>
<evidence type="ECO:0000256" key="10">
    <source>
        <dbReference type="ARBA" id="ARBA00046256"/>
    </source>
</evidence>
<dbReference type="GO" id="GO:0036139">
    <property type="term" value="F:peptidyl-histidine dioxygenase activity"/>
    <property type="evidence" value="ECO:0007669"/>
    <property type="project" value="UniProtKB-EC"/>
</dbReference>
<dbReference type="STRING" id="1280946.HY29_18285"/>
<dbReference type="SUPFAM" id="SSF51197">
    <property type="entry name" value="Clavaminate synthase-like"/>
    <property type="match status" value="1"/>
</dbReference>
<comment type="function">
    <text evidence="10">Oxygenase that can act as both a histone lysine demethylase and a ribosomal histidine hydroxylase. Is involved in the demethylation of trimethylated 'Lys-9' on histone H3 (H3K9me3), leading to an increase in ribosomal RNA expression. Also catalyzes the hydroxylation of 60S ribosomal protein L27a on 'His-39'. May play an important role in cell growth and survival. May be involved in ribosome biogenesis, most likely during the assembly process of pre-ribosomal particles.</text>
</comment>
<dbReference type="SMART" id="SM00558">
    <property type="entry name" value="JmjC"/>
    <property type="match status" value="1"/>
</dbReference>
<evidence type="ECO:0000256" key="8">
    <source>
        <dbReference type="ARBA" id="ARBA00034360"/>
    </source>
</evidence>
<comment type="caution">
    <text evidence="14">The sequence shown here is derived from an EMBL/GenBank/DDBJ whole genome shotgun (WGS) entry which is preliminary data.</text>
</comment>
<dbReference type="GO" id="GO:0032453">
    <property type="term" value="F:histone H3K4 demethylase activity"/>
    <property type="evidence" value="ECO:0007669"/>
    <property type="project" value="TreeGrafter"/>
</dbReference>
<dbReference type="PANTHER" id="PTHR13096">
    <property type="entry name" value="MINA53 MYC INDUCED NUCLEAR ANTIGEN"/>
    <property type="match status" value="1"/>
</dbReference>
<feature type="domain" description="JmjC" evidence="13">
    <location>
        <begin position="114"/>
        <end position="276"/>
    </location>
</feature>
<keyword evidence="4" id="KW-0408">Iron</keyword>
<accession>A0A062U601</accession>
<evidence type="ECO:0000313" key="14">
    <source>
        <dbReference type="EMBL" id="KCZ52069.1"/>
    </source>
</evidence>
<dbReference type="Gene3D" id="2.60.120.650">
    <property type="entry name" value="Cupin"/>
    <property type="match status" value="1"/>
</dbReference>
<dbReference type="GO" id="GO:0042254">
    <property type="term" value="P:ribosome biogenesis"/>
    <property type="evidence" value="ECO:0007669"/>
    <property type="project" value="UniProtKB-KW"/>
</dbReference>
<dbReference type="Proteomes" id="UP000027037">
    <property type="component" value="Unassembled WGS sequence"/>
</dbReference>
<evidence type="ECO:0000256" key="2">
    <source>
        <dbReference type="ARBA" id="ARBA00022517"/>
    </source>
</evidence>
<evidence type="ECO:0000256" key="7">
    <source>
        <dbReference type="ARBA" id="ARBA00034359"/>
    </source>
</evidence>
<evidence type="ECO:0000313" key="15">
    <source>
        <dbReference type="Proteomes" id="UP000027037"/>
    </source>
</evidence>
<dbReference type="GO" id="GO:0051864">
    <property type="term" value="F:histone H3K36 demethylase activity"/>
    <property type="evidence" value="ECO:0007669"/>
    <property type="project" value="TreeGrafter"/>
</dbReference>
<proteinExistence type="inferred from homology"/>
<evidence type="ECO:0000256" key="12">
    <source>
        <dbReference type="ARBA" id="ARBA00049465"/>
    </source>
</evidence>
<evidence type="ECO:0000256" key="5">
    <source>
        <dbReference type="ARBA" id="ARBA00034314"/>
    </source>
</evidence>
<dbReference type="PATRIC" id="fig|1280946.3.peg.3066"/>
<evidence type="ECO:0000256" key="4">
    <source>
        <dbReference type="ARBA" id="ARBA00023004"/>
    </source>
</evidence>
<dbReference type="PANTHER" id="PTHR13096:SF7">
    <property type="entry name" value="RIBOSOMAL OXYGENASE 2"/>
    <property type="match status" value="1"/>
</dbReference>
<dbReference type="PROSITE" id="PS51184">
    <property type="entry name" value="JMJC"/>
    <property type="match status" value="1"/>
</dbReference>
<dbReference type="AlphaFoldDB" id="A0A062U601"/>
<dbReference type="GO" id="GO:0046872">
    <property type="term" value="F:metal ion binding"/>
    <property type="evidence" value="ECO:0007669"/>
    <property type="project" value="UniProtKB-KW"/>
</dbReference>
<protein>
    <recommendedName>
        <fullName evidence="6">Ribosomal oxygenase 2</fullName>
    </recommendedName>
    <alternativeName>
        <fullName evidence="7">Bifunctional lysine-specific demethylase and histidyl-hydroxylase MINA</fullName>
    </alternativeName>
    <alternativeName>
        <fullName evidence="8">Histone lysine demethylase MINA</fullName>
    </alternativeName>
    <alternativeName>
        <fullName evidence="9">MYC-induced nuclear antigen</fullName>
    </alternativeName>
</protein>
<dbReference type="EMBL" id="AWFF01000074">
    <property type="protein sequence ID" value="KCZ52069.1"/>
    <property type="molecule type" value="Genomic_DNA"/>
</dbReference>
<keyword evidence="15" id="KW-1185">Reference proteome</keyword>